<dbReference type="eggNOG" id="KOG0619">
    <property type="taxonomic scope" value="Eukaryota"/>
</dbReference>
<reference evidence="16" key="1">
    <citation type="submission" date="2016-11" db="UniProtKB">
        <authorList>
            <consortium name="WormBaseParasite"/>
        </authorList>
    </citation>
    <scope>IDENTIFICATION</scope>
</reference>
<dbReference type="EMBL" id="CAJFDI010000001">
    <property type="protein sequence ID" value="CAD5209305.1"/>
    <property type="molecule type" value="Genomic_DNA"/>
</dbReference>
<dbReference type="Proteomes" id="UP000095284">
    <property type="component" value="Unplaced"/>
</dbReference>
<keyword evidence="4 12" id="KW-0812">Transmembrane</keyword>
<dbReference type="EMBL" id="CAJFCV020000001">
    <property type="protein sequence ID" value="CAG9084229.1"/>
    <property type="molecule type" value="Genomic_DNA"/>
</dbReference>
<feature type="transmembrane region" description="Helical" evidence="12">
    <location>
        <begin position="544"/>
        <end position="568"/>
    </location>
</feature>
<dbReference type="InterPro" id="IPR001611">
    <property type="entry name" value="Leu-rich_rpt"/>
</dbReference>
<keyword evidence="6 12" id="KW-1133">Transmembrane helix</keyword>
<keyword evidence="9" id="KW-1015">Disulfide bond</keyword>
<dbReference type="SUPFAM" id="SSF52058">
    <property type="entry name" value="L domain-like"/>
    <property type="match status" value="1"/>
</dbReference>
<feature type="region of interest" description="Disordered" evidence="11">
    <location>
        <begin position="116"/>
        <end position="149"/>
    </location>
</feature>
<evidence type="ECO:0000256" key="1">
    <source>
        <dbReference type="ARBA" id="ARBA00004162"/>
    </source>
</evidence>
<feature type="compositionally biased region" description="Polar residues" evidence="11">
    <location>
        <begin position="120"/>
        <end position="132"/>
    </location>
</feature>
<dbReference type="PANTHER" id="PTHR46473:SF10">
    <property type="entry name" value="LD45603P-RELATED"/>
    <property type="match status" value="1"/>
</dbReference>
<dbReference type="GO" id="GO:0034220">
    <property type="term" value="P:monoatomic ion transmembrane transport"/>
    <property type="evidence" value="ECO:0007669"/>
    <property type="project" value="UniProtKB-KW"/>
</dbReference>
<keyword evidence="7" id="KW-0406">Ion transport</keyword>
<evidence type="ECO:0000256" key="4">
    <source>
        <dbReference type="ARBA" id="ARBA00022692"/>
    </source>
</evidence>
<keyword evidence="3" id="KW-1003">Cell membrane</keyword>
<dbReference type="InterPro" id="IPR032675">
    <property type="entry name" value="LRR_dom_sf"/>
</dbReference>
<dbReference type="WBParaSite" id="BXY_1121300.1">
    <property type="protein sequence ID" value="BXY_1121300.1"/>
    <property type="gene ID" value="BXY_1121300"/>
</dbReference>
<dbReference type="Proteomes" id="UP000659654">
    <property type="component" value="Unassembled WGS sequence"/>
</dbReference>
<reference evidence="13" key="2">
    <citation type="submission" date="2020-09" db="EMBL/GenBank/DDBJ databases">
        <authorList>
            <person name="Kikuchi T."/>
        </authorList>
    </citation>
    <scope>NUCLEOTIDE SEQUENCE</scope>
    <source>
        <strain evidence="13">Ka4C1</strain>
    </source>
</reference>
<evidence type="ECO:0000256" key="10">
    <source>
        <dbReference type="ARBA" id="ARBA00023303"/>
    </source>
</evidence>
<keyword evidence="10" id="KW-0407">Ion channel</keyword>
<evidence type="ECO:0000313" key="16">
    <source>
        <dbReference type="WBParaSite" id="BXY_1121300.1"/>
    </source>
</evidence>
<comment type="subcellular location">
    <subcellularLocation>
        <location evidence="1">Cell membrane</location>
        <topology evidence="1">Single-pass membrane protein</topology>
    </subcellularLocation>
</comment>
<evidence type="ECO:0000313" key="15">
    <source>
        <dbReference type="Proteomes" id="UP000659654"/>
    </source>
</evidence>
<evidence type="ECO:0000256" key="11">
    <source>
        <dbReference type="SAM" id="MobiDB-lite"/>
    </source>
</evidence>
<evidence type="ECO:0000256" key="3">
    <source>
        <dbReference type="ARBA" id="ARBA00022475"/>
    </source>
</evidence>
<evidence type="ECO:0000256" key="9">
    <source>
        <dbReference type="ARBA" id="ARBA00023157"/>
    </source>
</evidence>
<evidence type="ECO:0000256" key="6">
    <source>
        <dbReference type="ARBA" id="ARBA00022989"/>
    </source>
</evidence>
<dbReference type="PANTHER" id="PTHR46473">
    <property type="entry name" value="GH08155P"/>
    <property type="match status" value="1"/>
</dbReference>
<feature type="compositionally biased region" description="Basic and acidic residues" evidence="11">
    <location>
        <begin position="137"/>
        <end position="149"/>
    </location>
</feature>
<gene>
    <name evidence="13" type="ORF">BXYJ_LOCUS1376</name>
</gene>
<dbReference type="InterPro" id="IPR051432">
    <property type="entry name" value="KCNMA1_auxiliary"/>
</dbReference>
<accession>A0A1I7SDV5</accession>
<keyword evidence="5" id="KW-0732">Signal</keyword>
<protein>
    <submittedName>
        <fullName evidence="13">(pine wood nematode) hypothetical protein</fullName>
    </submittedName>
</protein>
<sequence length="596" mass="68203">MTLAQHTPFKKTGSGDIKSPKKVEVSGPTLIVFDHYCAGIEEDNLLPKICTERTAWPSEGRSSKRKKTLQIVFELTRSGVKKWKCISQERVGSCLGSRDRCSQFTATRWIERPWDRQRSKVGSRQLNQQKLGSGQARIREDKARGEDRSIPSASRCADWNILQPSRPHSPSRVMTVVLKFISHSGFRFPYTPLNPPTLNSAPNYGQNGTFLAFLIKFHQNKVGIGYEYITSRYDRIWLLSSLFGARSARLQAISPRSVLLMWFLFLLPFAVAYHTTKCITGCQCNEETIRCASLNNHNVSFFRKISTINYPNLKYLEVNGAEFLDLPDENIFGIYTHKRLRIVNLTDCRVTSIGAQSLSGMPNIRGLYLSNNPIREVDPDALSPLKNSLETIDLSNIFDAERVNNKKVLKDIFSIPLPQLQNIYLRGNNLKEDIGFLFCQSPNLLSVDLSENRLTRLDIPKNCSRRLEIVNLARNDLTSLMDLHFSPRQLDLHNNPLDCTSIRDHLDKLHAIERLNTTFCATPADYKGWSLQKVLQTEQEKSRWMRFLVSLSALALILIMIGLLIYFLRNSRNIKRKDIQYNLVQMQESANEPEFL</sequence>
<evidence type="ECO:0000256" key="2">
    <source>
        <dbReference type="ARBA" id="ARBA00022448"/>
    </source>
</evidence>
<dbReference type="AlphaFoldDB" id="A0A1I7SDV5"/>
<feature type="region of interest" description="Disordered" evidence="11">
    <location>
        <begin position="1"/>
        <end position="20"/>
    </location>
</feature>
<proteinExistence type="predicted"/>
<evidence type="ECO:0000256" key="7">
    <source>
        <dbReference type="ARBA" id="ARBA00023065"/>
    </source>
</evidence>
<dbReference type="OrthoDB" id="5789657at2759"/>
<keyword evidence="15" id="KW-1185">Reference proteome</keyword>
<name>A0A1I7SDV5_BURXY</name>
<evidence type="ECO:0000256" key="8">
    <source>
        <dbReference type="ARBA" id="ARBA00023136"/>
    </source>
</evidence>
<keyword evidence="8 12" id="KW-0472">Membrane</keyword>
<dbReference type="SMR" id="A0A1I7SDV5"/>
<evidence type="ECO:0000313" key="14">
    <source>
        <dbReference type="Proteomes" id="UP000095284"/>
    </source>
</evidence>
<keyword evidence="2" id="KW-0813">Transport</keyword>
<organism evidence="14 16">
    <name type="scientific">Bursaphelenchus xylophilus</name>
    <name type="common">Pinewood nematode worm</name>
    <name type="synonym">Aphelenchoides xylophilus</name>
    <dbReference type="NCBI Taxonomy" id="6326"/>
    <lineage>
        <taxon>Eukaryota</taxon>
        <taxon>Metazoa</taxon>
        <taxon>Ecdysozoa</taxon>
        <taxon>Nematoda</taxon>
        <taxon>Chromadorea</taxon>
        <taxon>Rhabditida</taxon>
        <taxon>Tylenchina</taxon>
        <taxon>Tylenchomorpha</taxon>
        <taxon>Aphelenchoidea</taxon>
        <taxon>Aphelenchoididae</taxon>
        <taxon>Bursaphelenchus</taxon>
    </lineage>
</organism>
<dbReference type="Gene3D" id="3.80.10.10">
    <property type="entry name" value="Ribonuclease Inhibitor"/>
    <property type="match status" value="1"/>
</dbReference>
<dbReference type="Proteomes" id="UP000582659">
    <property type="component" value="Unassembled WGS sequence"/>
</dbReference>
<evidence type="ECO:0000256" key="5">
    <source>
        <dbReference type="ARBA" id="ARBA00022729"/>
    </source>
</evidence>
<evidence type="ECO:0000313" key="13">
    <source>
        <dbReference type="EMBL" id="CAD5209305.1"/>
    </source>
</evidence>
<dbReference type="Pfam" id="PF13855">
    <property type="entry name" value="LRR_8"/>
    <property type="match status" value="1"/>
</dbReference>
<dbReference type="GO" id="GO:0005886">
    <property type="term" value="C:plasma membrane"/>
    <property type="evidence" value="ECO:0007669"/>
    <property type="project" value="UniProtKB-SubCell"/>
</dbReference>
<evidence type="ECO:0000256" key="12">
    <source>
        <dbReference type="SAM" id="Phobius"/>
    </source>
</evidence>